<dbReference type="GO" id="GO:0016075">
    <property type="term" value="P:rRNA catabolic process"/>
    <property type="evidence" value="ECO:0007669"/>
    <property type="project" value="TreeGrafter"/>
</dbReference>
<evidence type="ECO:0000313" key="4">
    <source>
        <dbReference type="EMBL" id="GCE18515.1"/>
    </source>
</evidence>
<dbReference type="AlphaFoldDB" id="A0A402AHH6"/>
<dbReference type="GO" id="GO:0006402">
    <property type="term" value="P:mRNA catabolic process"/>
    <property type="evidence" value="ECO:0007669"/>
    <property type="project" value="TreeGrafter"/>
</dbReference>
<dbReference type="InterPro" id="IPR003477">
    <property type="entry name" value="PemK-like"/>
</dbReference>
<dbReference type="SUPFAM" id="SSF50118">
    <property type="entry name" value="Cell growth inhibitor/plasmid maintenance toxic component"/>
    <property type="match status" value="1"/>
</dbReference>
<dbReference type="OrthoDB" id="9808744at2"/>
<dbReference type="Gene3D" id="2.30.30.110">
    <property type="match status" value="1"/>
</dbReference>
<keyword evidence="5" id="KW-1185">Reference proteome</keyword>
<dbReference type="RefSeq" id="WP_126550038.1">
    <property type="nucleotide sequence ID" value="NZ_BIFS01000001.1"/>
</dbReference>
<sequence length="141" mass="16053">MSNEARQSLPSLKQQQQQEANTSIPSPRRGEIWDVNWSPGRGAEQQGTRPALVIQNDRGNSSSSYPLTIVASMSRTERELPLHVRITPTPNNGLNDYTDVKCEQIMTIEKTRLIRRRGSISPDEMYRVDQALRLSLHLIRD</sequence>
<name>A0A402AHH6_9CHLR</name>
<dbReference type="Proteomes" id="UP000287188">
    <property type="component" value="Unassembled WGS sequence"/>
</dbReference>
<reference evidence="5" key="1">
    <citation type="submission" date="2018-12" db="EMBL/GenBank/DDBJ databases">
        <title>Tengunoibacter tsumagoiensis gen. nov., sp. nov., Dictyobacter kobayashii sp. nov., D. alpinus sp. nov., and D. joshuensis sp. nov. and description of Dictyobacteraceae fam. nov. within the order Ktedonobacterales isolated from Tengu-no-mugimeshi.</title>
        <authorList>
            <person name="Wang C.M."/>
            <person name="Zheng Y."/>
            <person name="Sakai Y."/>
            <person name="Toyoda A."/>
            <person name="Minakuchi Y."/>
            <person name="Abe K."/>
            <person name="Yokota A."/>
            <person name="Yabe S."/>
        </authorList>
    </citation>
    <scope>NUCLEOTIDE SEQUENCE [LARGE SCALE GENOMIC DNA]</scope>
    <source>
        <strain evidence="5">Uno11</strain>
    </source>
</reference>
<proteinExistence type="inferred from homology"/>
<accession>A0A402AHH6</accession>
<feature type="region of interest" description="Disordered" evidence="3">
    <location>
        <begin position="1"/>
        <end position="65"/>
    </location>
</feature>
<evidence type="ECO:0000256" key="2">
    <source>
        <dbReference type="ARBA" id="ARBA00022649"/>
    </source>
</evidence>
<protein>
    <submittedName>
        <fullName evidence="4">mRNA interferase</fullName>
    </submittedName>
</protein>
<dbReference type="PANTHER" id="PTHR33988:SF1">
    <property type="entry name" value="ENDORIBONUCLEASE MAZF7-RELATED"/>
    <property type="match status" value="1"/>
</dbReference>
<gene>
    <name evidence="4" type="primary">mazf9</name>
    <name evidence="4" type="ORF">KDK_23150</name>
</gene>
<dbReference type="InterPro" id="IPR011067">
    <property type="entry name" value="Plasmid_toxin/cell-grow_inhib"/>
</dbReference>
<keyword evidence="2" id="KW-1277">Toxin-antitoxin system</keyword>
<organism evidence="4 5">
    <name type="scientific">Dictyobacter kobayashii</name>
    <dbReference type="NCBI Taxonomy" id="2014872"/>
    <lineage>
        <taxon>Bacteria</taxon>
        <taxon>Bacillati</taxon>
        <taxon>Chloroflexota</taxon>
        <taxon>Ktedonobacteria</taxon>
        <taxon>Ktedonobacterales</taxon>
        <taxon>Dictyobacteraceae</taxon>
        <taxon>Dictyobacter</taxon>
    </lineage>
</organism>
<evidence type="ECO:0000256" key="1">
    <source>
        <dbReference type="ARBA" id="ARBA00007521"/>
    </source>
</evidence>
<comment type="caution">
    <text evidence="4">The sequence shown here is derived from an EMBL/GenBank/DDBJ whole genome shotgun (WGS) entry which is preliminary data.</text>
</comment>
<evidence type="ECO:0000313" key="5">
    <source>
        <dbReference type="Proteomes" id="UP000287188"/>
    </source>
</evidence>
<dbReference type="EMBL" id="BIFS01000001">
    <property type="protein sequence ID" value="GCE18515.1"/>
    <property type="molecule type" value="Genomic_DNA"/>
</dbReference>
<dbReference type="GO" id="GO:0003677">
    <property type="term" value="F:DNA binding"/>
    <property type="evidence" value="ECO:0007669"/>
    <property type="project" value="InterPro"/>
</dbReference>
<feature type="compositionally biased region" description="Polar residues" evidence="3">
    <location>
        <begin position="1"/>
        <end position="25"/>
    </location>
</feature>
<dbReference type="PANTHER" id="PTHR33988">
    <property type="entry name" value="ENDORIBONUCLEASE MAZF-RELATED"/>
    <property type="match status" value="1"/>
</dbReference>
<comment type="similarity">
    <text evidence="1">Belongs to the PemK/MazF family.</text>
</comment>
<evidence type="ECO:0000256" key="3">
    <source>
        <dbReference type="SAM" id="MobiDB-lite"/>
    </source>
</evidence>
<dbReference type="Pfam" id="PF02452">
    <property type="entry name" value="PemK_toxin"/>
    <property type="match status" value="1"/>
</dbReference>
<dbReference type="GO" id="GO:0004521">
    <property type="term" value="F:RNA endonuclease activity"/>
    <property type="evidence" value="ECO:0007669"/>
    <property type="project" value="TreeGrafter"/>
</dbReference>